<organism evidence="1">
    <name type="scientific">Entomoneis paludosa</name>
    <dbReference type="NCBI Taxonomy" id="265537"/>
    <lineage>
        <taxon>Eukaryota</taxon>
        <taxon>Sar</taxon>
        <taxon>Stramenopiles</taxon>
        <taxon>Ochrophyta</taxon>
        <taxon>Bacillariophyta</taxon>
        <taxon>Bacillariophyceae</taxon>
        <taxon>Bacillariophycidae</taxon>
        <taxon>Entomoneidaceae</taxon>
        <taxon>Entomoneis</taxon>
    </lineage>
</organism>
<protein>
    <submittedName>
        <fullName evidence="1">Uncharacterized protein</fullName>
    </submittedName>
</protein>
<sequence length="274" mass="31271">MGSLMAITSVLIGLYTIYTYKGRCLDNLTEEREEITFEDAVRWMNFPPDILDKLENAESLAIDIDWYAGPGLLCLVVATFLRILDTICNFIVPTPSITRGEVEQERYELEFGELPPEERRELSKKIRRSELLNPDMLLDDNFYRENSRKKLWVEPTAAVDSSGEDSPDQIVDVDGDAVSDEYSWSNLEQNSKPPEDLYIETDPIVVEEPSQDLNLEFDPIVVEEPSEEWPMMENITVDVDRNPYDDGQEELLASLSFESSKSLKSPSFEDGHAV</sequence>
<dbReference type="AlphaFoldDB" id="A0A7S2Y6N5"/>
<name>A0A7S2Y6N5_9STRA</name>
<accession>A0A7S2Y6N5</accession>
<reference evidence="1" key="1">
    <citation type="submission" date="2021-01" db="EMBL/GenBank/DDBJ databases">
        <authorList>
            <person name="Corre E."/>
            <person name="Pelletier E."/>
            <person name="Niang G."/>
            <person name="Scheremetjew M."/>
            <person name="Finn R."/>
            <person name="Kale V."/>
            <person name="Holt S."/>
            <person name="Cochrane G."/>
            <person name="Meng A."/>
            <person name="Brown T."/>
            <person name="Cohen L."/>
        </authorList>
    </citation>
    <scope>NUCLEOTIDE SEQUENCE</scope>
    <source>
        <strain evidence="1">CCMP125</strain>
    </source>
</reference>
<proteinExistence type="predicted"/>
<dbReference type="EMBL" id="HBHT01010691">
    <property type="protein sequence ID" value="CAD9955074.1"/>
    <property type="molecule type" value="Transcribed_RNA"/>
</dbReference>
<evidence type="ECO:0000313" key="1">
    <source>
        <dbReference type="EMBL" id="CAD9955074.1"/>
    </source>
</evidence>
<gene>
    <name evidence="1" type="ORF">APAL1065_LOCUS7150</name>
</gene>